<feature type="region of interest" description="Disordered" evidence="1">
    <location>
        <begin position="106"/>
        <end position="125"/>
    </location>
</feature>
<sequence>MSRGERPGASGPDGADAGEWIGDWLEGDEAAAAAPRGDGGVPEHVEQLPRVPEPRTIYLAALARAGRAVVSTTRLTTSLPDLALRADLTLDRAALDAYAHLLGERALDTAPPPSCTSACSGSSSR</sequence>
<organism evidence="2 3">
    <name type="scientific">Litorihabitans aurantiacus</name>
    <dbReference type="NCBI Taxonomy" id="1930061"/>
    <lineage>
        <taxon>Bacteria</taxon>
        <taxon>Bacillati</taxon>
        <taxon>Actinomycetota</taxon>
        <taxon>Actinomycetes</taxon>
        <taxon>Micrococcales</taxon>
        <taxon>Beutenbergiaceae</taxon>
        <taxon>Litorihabitans</taxon>
    </lineage>
</organism>
<dbReference type="AlphaFoldDB" id="A0AA37UGT8"/>
<dbReference type="Proteomes" id="UP001157161">
    <property type="component" value="Unassembled WGS sequence"/>
</dbReference>
<gene>
    <name evidence="2" type="ORF">GCM10025875_01660</name>
</gene>
<reference evidence="2" key="1">
    <citation type="journal article" date="2014" name="Int. J. Syst. Evol. Microbiol.">
        <title>Complete genome sequence of Corynebacterium casei LMG S-19264T (=DSM 44701T), isolated from a smear-ripened cheese.</title>
        <authorList>
            <consortium name="US DOE Joint Genome Institute (JGI-PGF)"/>
            <person name="Walter F."/>
            <person name="Albersmeier A."/>
            <person name="Kalinowski J."/>
            <person name="Ruckert C."/>
        </authorList>
    </citation>
    <scope>NUCLEOTIDE SEQUENCE</scope>
    <source>
        <strain evidence="2">NBRC 112290</strain>
    </source>
</reference>
<keyword evidence="3" id="KW-1185">Reference proteome</keyword>
<accession>A0AA37UGT8</accession>
<evidence type="ECO:0000313" key="3">
    <source>
        <dbReference type="Proteomes" id="UP001157161"/>
    </source>
</evidence>
<protein>
    <submittedName>
        <fullName evidence="2">Uncharacterized protein</fullName>
    </submittedName>
</protein>
<evidence type="ECO:0000313" key="2">
    <source>
        <dbReference type="EMBL" id="GMA30174.1"/>
    </source>
</evidence>
<dbReference type="RefSeq" id="WP_284248659.1">
    <property type="nucleotide sequence ID" value="NZ_BSUM01000001.1"/>
</dbReference>
<reference evidence="2" key="2">
    <citation type="submission" date="2023-02" db="EMBL/GenBank/DDBJ databases">
        <authorList>
            <person name="Sun Q."/>
            <person name="Mori K."/>
        </authorList>
    </citation>
    <scope>NUCLEOTIDE SEQUENCE</scope>
    <source>
        <strain evidence="2">NBRC 112290</strain>
    </source>
</reference>
<feature type="region of interest" description="Disordered" evidence="1">
    <location>
        <begin position="26"/>
        <end position="46"/>
    </location>
</feature>
<comment type="caution">
    <text evidence="2">The sequence shown here is derived from an EMBL/GenBank/DDBJ whole genome shotgun (WGS) entry which is preliminary data.</text>
</comment>
<feature type="compositionally biased region" description="Low complexity" evidence="1">
    <location>
        <begin position="115"/>
        <end position="125"/>
    </location>
</feature>
<proteinExistence type="predicted"/>
<evidence type="ECO:0000256" key="1">
    <source>
        <dbReference type="SAM" id="MobiDB-lite"/>
    </source>
</evidence>
<name>A0AA37UGT8_9MICO</name>
<feature type="compositionally biased region" description="Low complexity" evidence="1">
    <location>
        <begin position="7"/>
        <end position="18"/>
    </location>
</feature>
<dbReference type="EMBL" id="BSUM01000001">
    <property type="protein sequence ID" value="GMA30174.1"/>
    <property type="molecule type" value="Genomic_DNA"/>
</dbReference>
<feature type="region of interest" description="Disordered" evidence="1">
    <location>
        <begin position="1"/>
        <end position="20"/>
    </location>
</feature>